<evidence type="ECO:0000313" key="3">
    <source>
        <dbReference type="Proteomes" id="UP000006753"/>
    </source>
</evidence>
<feature type="region of interest" description="Disordered" evidence="1">
    <location>
        <begin position="1"/>
        <end position="33"/>
    </location>
</feature>
<evidence type="ECO:0000313" key="2">
    <source>
        <dbReference type="EMBL" id="EKD20878.1"/>
    </source>
</evidence>
<evidence type="ECO:0000256" key="1">
    <source>
        <dbReference type="SAM" id="MobiDB-lite"/>
    </source>
</evidence>
<name>K1XJL0_MARBU</name>
<dbReference type="HOGENOM" id="CLU_2158943_0_0_1"/>
<dbReference type="AlphaFoldDB" id="K1XJL0"/>
<keyword evidence="3" id="KW-1185">Reference proteome</keyword>
<proteinExistence type="predicted"/>
<dbReference type="KEGG" id="mbe:MBM_01560"/>
<protein>
    <submittedName>
        <fullName evidence="2">Uncharacterized protein</fullName>
    </submittedName>
</protein>
<feature type="compositionally biased region" description="Polar residues" evidence="1">
    <location>
        <begin position="1"/>
        <end position="11"/>
    </location>
</feature>
<sequence>MGITLIHNSFKQPGPARPGPAPTSRPGTACSSAKAGLPRIVSDVAQSSEATAGANCSLIHRFNGDQPAALWMDGFLFDDLPTALLFTTMLWADPRRGNEPATREFFMLAVG</sequence>
<dbReference type="Proteomes" id="UP000006753">
    <property type="component" value="Unassembled WGS sequence"/>
</dbReference>
<reference evidence="2 3" key="1">
    <citation type="journal article" date="2012" name="BMC Genomics">
        <title>Sequencing the genome of Marssonina brunnea reveals fungus-poplar co-evolution.</title>
        <authorList>
            <person name="Zhu S."/>
            <person name="Cao Y.-Z."/>
            <person name="Jiang C."/>
            <person name="Tan B.-Y."/>
            <person name="Wang Z."/>
            <person name="Feng S."/>
            <person name="Zhang L."/>
            <person name="Su X.-H."/>
            <person name="Brejova B."/>
            <person name="Vinar T."/>
            <person name="Xu M."/>
            <person name="Wang M.-X."/>
            <person name="Zhang S.-G."/>
            <person name="Huang M.-R."/>
            <person name="Wu R."/>
            <person name="Zhou Y."/>
        </authorList>
    </citation>
    <scope>NUCLEOTIDE SEQUENCE [LARGE SCALE GENOMIC DNA]</scope>
    <source>
        <strain evidence="2 3">MB_m1</strain>
    </source>
</reference>
<dbReference type="InParanoid" id="K1XJL0"/>
<accession>K1XJL0</accession>
<organism evidence="2 3">
    <name type="scientific">Marssonina brunnea f. sp. multigermtubi (strain MB_m1)</name>
    <name type="common">Marssonina leaf spot fungus</name>
    <dbReference type="NCBI Taxonomy" id="1072389"/>
    <lineage>
        <taxon>Eukaryota</taxon>
        <taxon>Fungi</taxon>
        <taxon>Dikarya</taxon>
        <taxon>Ascomycota</taxon>
        <taxon>Pezizomycotina</taxon>
        <taxon>Leotiomycetes</taxon>
        <taxon>Helotiales</taxon>
        <taxon>Drepanopezizaceae</taxon>
        <taxon>Drepanopeziza</taxon>
    </lineage>
</organism>
<dbReference type="EMBL" id="JH921429">
    <property type="protein sequence ID" value="EKD20878.1"/>
    <property type="molecule type" value="Genomic_DNA"/>
</dbReference>
<gene>
    <name evidence="2" type="ORF">MBM_01560</name>
</gene>